<feature type="transmembrane region" description="Helical" evidence="8">
    <location>
        <begin position="70"/>
        <end position="89"/>
    </location>
</feature>
<feature type="transmembrane region" description="Helical" evidence="8">
    <location>
        <begin position="101"/>
        <end position="121"/>
    </location>
</feature>
<evidence type="ECO:0000256" key="8">
    <source>
        <dbReference type="SAM" id="Phobius"/>
    </source>
</evidence>
<dbReference type="NCBIfam" id="TIGR03426">
    <property type="entry name" value="shape_MreD"/>
    <property type="match status" value="1"/>
</dbReference>
<protein>
    <submittedName>
        <fullName evidence="9">Rod shape-determining protein MreD</fullName>
    </submittedName>
</protein>
<proteinExistence type="inferred from homology"/>
<dbReference type="Proteomes" id="UP001056539">
    <property type="component" value="Chromosome"/>
</dbReference>
<dbReference type="InterPro" id="IPR007227">
    <property type="entry name" value="Cell_shape_determining_MreD"/>
</dbReference>
<feature type="transmembrane region" description="Helical" evidence="8">
    <location>
        <begin position="6"/>
        <end position="24"/>
    </location>
</feature>
<dbReference type="KEGG" id="taqu:KDW03_09015"/>
<keyword evidence="4 8" id="KW-0812">Transmembrane</keyword>
<reference evidence="9" key="1">
    <citation type="submission" date="2021-04" db="EMBL/GenBank/DDBJ databases">
        <authorList>
            <person name="Postec A."/>
        </authorList>
    </citation>
    <scope>NUCLEOTIDE SEQUENCE</scope>
    <source>
        <strain evidence="9">F1F22</strain>
    </source>
</reference>
<evidence type="ECO:0000256" key="5">
    <source>
        <dbReference type="ARBA" id="ARBA00022960"/>
    </source>
</evidence>
<feature type="transmembrane region" description="Helical" evidence="8">
    <location>
        <begin position="141"/>
        <end position="160"/>
    </location>
</feature>
<evidence type="ECO:0000256" key="6">
    <source>
        <dbReference type="ARBA" id="ARBA00022989"/>
    </source>
</evidence>
<evidence type="ECO:0000256" key="4">
    <source>
        <dbReference type="ARBA" id="ARBA00022692"/>
    </source>
</evidence>
<keyword evidence="5" id="KW-0133">Cell shape</keyword>
<evidence type="ECO:0000256" key="1">
    <source>
        <dbReference type="ARBA" id="ARBA00004651"/>
    </source>
</evidence>
<gene>
    <name evidence="9" type="primary">mreD</name>
    <name evidence="9" type="ORF">KDW03_09015</name>
</gene>
<dbReference type="Pfam" id="PF04093">
    <property type="entry name" value="MreD"/>
    <property type="match status" value="1"/>
</dbReference>
<dbReference type="GO" id="GO:0008360">
    <property type="term" value="P:regulation of cell shape"/>
    <property type="evidence" value="ECO:0007669"/>
    <property type="project" value="UniProtKB-KW"/>
</dbReference>
<sequence length="163" mass="19401">MSRSWVKWVWFGVFLFVIVSLQASHIFQIYQVLPDMLLIIFALFAVFQSRFVAEIMGFLLGLVVDTLTGGWFGFHAFLYTFIAWFVGVYQKWFFVDTLRGFLFFVLWITGLKYLIFFLFSLIIKGQWLVSSGYFLVFFGEWLYNSLWAVLFFLTLPLLFFKEE</sequence>
<evidence type="ECO:0000256" key="3">
    <source>
        <dbReference type="ARBA" id="ARBA00022475"/>
    </source>
</evidence>
<keyword evidence="7 8" id="KW-0472">Membrane</keyword>
<dbReference type="AlphaFoldDB" id="A0AAX3BBM4"/>
<evidence type="ECO:0000256" key="7">
    <source>
        <dbReference type="ARBA" id="ARBA00023136"/>
    </source>
</evidence>
<evidence type="ECO:0000313" key="10">
    <source>
        <dbReference type="Proteomes" id="UP001056539"/>
    </source>
</evidence>
<comment type="similarity">
    <text evidence="2">Belongs to the MreD family.</text>
</comment>
<accession>A0AAX3BBM4</accession>
<keyword evidence="3" id="KW-1003">Cell membrane</keyword>
<evidence type="ECO:0000313" key="9">
    <source>
        <dbReference type="EMBL" id="URA09623.1"/>
    </source>
</evidence>
<evidence type="ECO:0000256" key="2">
    <source>
        <dbReference type="ARBA" id="ARBA00007776"/>
    </source>
</evidence>
<comment type="subcellular location">
    <subcellularLocation>
        <location evidence="1">Cell membrane</location>
        <topology evidence="1">Multi-pass membrane protein</topology>
    </subcellularLocation>
</comment>
<organism evidence="9 10">
    <name type="scientific">Thermospira aquatica</name>
    <dbReference type="NCBI Taxonomy" id="2828656"/>
    <lineage>
        <taxon>Bacteria</taxon>
        <taxon>Pseudomonadati</taxon>
        <taxon>Spirochaetota</taxon>
        <taxon>Spirochaetia</taxon>
        <taxon>Brevinematales</taxon>
        <taxon>Thermospiraceae</taxon>
        <taxon>Thermospira</taxon>
    </lineage>
</organism>
<feature type="transmembrane region" description="Helical" evidence="8">
    <location>
        <begin position="36"/>
        <end position="64"/>
    </location>
</feature>
<dbReference type="EMBL" id="CP073355">
    <property type="protein sequence ID" value="URA09623.1"/>
    <property type="molecule type" value="Genomic_DNA"/>
</dbReference>
<reference evidence="9" key="2">
    <citation type="submission" date="2022-06" db="EMBL/GenBank/DDBJ databases">
        <title>Thermospira aquatica gen. nov., sp. nov.</title>
        <authorList>
            <person name="Ben Ali Gam Z."/>
            <person name="Labat M."/>
        </authorList>
    </citation>
    <scope>NUCLEOTIDE SEQUENCE</scope>
    <source>
        <strain evidence="9">F1F22</strain>
    </source>
</reference>
<keyword evidence="6 8" id="KW-1133">Transmembrane helix</keyword>
<dbReference type="RefSeq" id="WP_271434758.1">
    <property type="nucleotide sequence ID" value="NZ_CP073355.1"/>
</dbReference>
<keyword evidence="10" id="KW-1185">Reference proteome</keyword>
<name>A0AAX3BBM4_9SPIR</name>
<dbReference type="GO" id="GO:0005886">
    <property type="term" value="C:plasma membrane"/>
    <property type="evidence" value="ECO:0007669"/>
    <property type="project" value="UniProtKB-SubCell"/>
</dbReference>